<evidence type="ECO:0000313" key="1">
    <source>
        <dbReference type="EMBL" id="KRX20375.1"/>
    </source>
</evidence>
<dbReference type="OrthoDB" id="10399316at2759"/>
<comment type="caution">
    <text evidence="1">The sequence shown here is derived from an EMBL/GenBank/DDBJ whole genome shotgun (WGS) entry which is preliminary data.</text>
</comment>
<sequence length="213" mass="24100">MRFKGFARPNRTAAKVIARRRRSRVGRRVRLLGRIARPATAGPACPLSRVHVSPMNSRIQNTDIKYNIHFQIPTRTATDTSRTHYFTLLTANTRTPSYKYNNCCASSCVRYNIIVVPCQLLSLSLNSVPICRKIVILIQPLQPNYLTQHLIFGIENRIERSAIDWACPDDDIGTYLVTALPIKYCISQQTPDVHILASARMYMIIACFDSSSS</sequence>
<protein>
    <submittedName>
        <fullName evidence="1">Uncharacterized protein</fullName>
    </submittedName>
</protein>
<dbReference type="EMBL" id="JYDL01000049">
    <property type="protein sequence ID" value="KRX20375.1"/>
    <property type="molecule type" value="Genomic_DNA"/>
</dbReference>
<dbReference type="AlphaFoldDB" id="A0A0V0S139"/>
<organism evidence="1 2">
    <name type="scientific">Trichinella nelsoni</name>
    <dbReference type="NCBI Taxonomy" id="6336"/>
    <lineage>
        <taxon>Eukaryota</taxon>
        <taxon>Metazoa</taxon>
        <taxon>Ecdysozoa</taxon>
        <taxon>Nematoda</taxon>
        <taxon>Enoplea</taxon>
        <taxon>Dorylaimia</taxon>
        <taxon>Trichinellida</taxon>
        <taxon>Trichinellidae</taxon>
        <taxon>Trichinella</taxon>
    </lineage>
</organism>
<proteinExistence type="predicted"/>
<name>A0A0V0S139_9BILA</name>
<reference evidence="1 2" key="1">
    <citation type="submission" date="2015-01" db="EMBL/GenBank/DDBJ databases">
        <title>Evolution of Trichinella species and genotypes.</title>
        <authorList>
            <person name="Korhonen P.K."/>
            <person name="Edoardo P."/>
            <person name="Giuseppe L.R."/>
            <person name="Gasser R.B."/>
        </authorList>
    </citation>
    <scope>NUCLEOTIDE SEQUENCE [LARGE SCALE GENOMIC DNA]</scope>
    <source>
        <strain evidence="1">ISS37</strain>
    </source>
</reference>
<keyword evidence="2" id="KW-1185">Reference proteome</keyword>
<accession>A0A0V0S139</accession>
<gene>
    <name evidence="1" type="ORF">T07_7517</name>
</gene>
<dbReference type="Proteomes" id="UP000054630">
    <property type="component" value="Unassembled WGS sequence"/>
</dbReference>
<evidence type="ECO:0000313" key="2">
    <source>
        <dbReference type="Proteomes" id="UP000054630"/>
    </source>
</evidence>